<dbReference type="FunFam" id="1.10.10.10:FF:000001">
    <property type="entry name" value="LysR family transcriptional regulator"/>
    <property type="match status" value="1"/>
</dbReference>
<protein>
    <submittedName>
        <fullName evidence="6">DNA-binding transcriptional regulator, LysR family</fullName>
    </submittedName>
</protein>
<dbReference type="eggNOG" id="COG0583">
    <property type="taxonomic scope" value="Bacteria"/>
</dbReference>
<keyword evidence="2" id="KW-0805">Transcription regulation</keyword>
<dbReference type="Proteomes" id="UP000182192">
    <property type="component" value="Unassembled WGS sequence"/>
</dbReference>
<dbReference type="InterPro" id="IPR036388">
    <property type="entry name" value="WH-like_DNA-bd_sf"/>
</dbReference>
<organism evidence="6 7">
    <name type="scientific">Ruminococcus albus</name>
    <dbReference type="NCBI Taxonomy" id="1264"/>
    <lineage>
        <taxon>Bacteria</taxon>
        <taxon>Bacillati</taxon>
        <taxon>Bacillota</taxon>
        <taxon>Clostridia</taxon>
        <taxon>Eubacteriales</taxon>
        <taxon>Oscillospiraceae</taxon>
        <taxon>Ruminococcus</taxon>
    </lineage>
</organism>
<dbReference type="AlphaFoldDB" id="A0A1I1GJ87"/>
<evidence type="ECO:0000256" key="1">
    <source>
        <dbReference type="ARBA" id="ARBA00009437"/>
    </source>
</evidence>
<comment type="similarity">
    <text evidence="1">Belongs to the LysR transcriptional regulatory family.</text>
</comment>
<dbReference type="PANTHER" id="PTHR30346">
    <property type="entry name" value="TRANSCRIPTIONAL DUAL REGULATOR HCAR-RELATED"/>
    <property type="match status" value="1"/>
</dbReference>
<feature type="domain" description="HTH lysR-type" evidence="5">
    <location>
        <begin position="22"/>
        <end position="79"/>
    </location>
</feature>
<dbReference type="PROSITE" id="PS50931">
    <property type="entry name" value="HTH_LYSR"/>
    <property type="match status" value="1"/>
</dbReference>
<gene>
    <name evidence="6" type="ORF">SAMN02910406_01188</name>
</gene>
<dbReference type="SUPFAM" id="SSF46785">
    <property type="entry name" value="Winged helix' DNA-binding domain"/>
    <property type="match status" value="1"/>
</dbReference>
<dbReference type="GO" id="GO:0032993">
    <property type="term" value="C:protein-DNA complex"/>
    <property type="evidence" value="ECO:0007669"/>
    <property type="project" value="TreeGrafter"/>
</dbReference>
<dbReference type="GO" id="GO:0003700">
    <property type="term" value="F:DNA-binding transcription factor activity"/>
    <property type="evidence" value="ECO:0007669"/>
    <property type="project" value="InterPro"/>
</dbReference>
<dbReference type="EMBL" id="FOKQ01000007">
    <property type="protein sequence ID" value="SFC11332.1"/>
    <property type="molecule type" value="Genomic_DNA"/>
</dbReference>
<keyword evidence="4" id="KW-0804">Transcription</keyword>
<evidence type="ECO:0000256" key="2">
    <source>
        <dbReference type="ARBA" id="ARBA00023015"/>
    </source>
</evidence>
<evidence type="ECO:0000256" key="4">
    <source>
        <dbReference type="ARBA" id="ARBA00023163"/>
    </source>
</evidence>
<dbReference type="PRINTS" id="PR00039">
    <property type="entry name" value="HTHLYSR"/>
</dbReference>
<sequence>MMILTSLRNDDIINKIDWGELMNIIHMKYAVEVARIGSINKAAEELLIAQPNLSRSIKELEADLGITIFSRTSKGMNLTPEGEEFIGYARKILDQIDDVERIYRQGVPKKQKFSISVPRASYISEAFAEFSRTITGDSAELFYYETNAHRAIDNIFDSNYSLGIIRYASVYDKYFKRSLEEKGLEYELIAEFSYMLVASKESSLASLDEVHFGDLTNMIEIAHADPYVPSLPLSNVKKEELLDSIGRRIFLFERGSQFDLLSLNPETYMWVSPLPDRVLDIYGLVQKKCIDNKRQYKDVLIYRKGYNLTDLDRRFITALIESKRAYFPKD</sequence>
<evidence type="ECO:0000259" key="5">
    <source>
        <dbReference type="PROSITE" id="PS50931"/>
    </source>
</evidence>
<dbReference type="GO" id="GO:0003677">
    <property type="term" value="F:DNA binding"/>
    <property type="evidence" value="ECO:0007669"/>
    <property type="project" value="UniProtKB-KW"/>
</dbReference>
<proteinExistence type="inferred from homology"/>
<accession>A0A1I1GJ87</accession>
<dbReference type="Pfam" id="PF00126">
    <property type="entry name" value="HTH_1"/>
    <property type="match status" value="1"/>
</dbReference>
<dbReference type="InterPro" id="IPR036390">
    <property type="entry name" value="WH_DNA-bd_sf"/>
</dbReference>
<reference evidence="6 7" key="1">
    <citation type="submission" date="2016-10" db="EMBL/GenBank/DDBJ databases">
        <authorList>
            <person name="de Groot N.N."/>
        </authorList>
    </citation>
    <scope>NUCLEOTIDE SEQUENCE [LARGE SCALE GENOMIC DNA]</scope>
    <source>
        <strain evidence="6 7">AR67</strain>
    </source>
</reference>
<dbReference type="Gene3D" id="1.10.10.10">
    <property type="entry name" value="Winged helix-like DNA-binding domain superfamily/Winged helix DNA-binding domain"/>
    <property type="match status" value="1"/>
</dbReference>
<evidence type="ECO:0000313" key="7">
    <source>
        <dbReference type="Proteomes" id="UP000182192"/>
    </source>
</evidence>
<dbReference type="PANTHER" id="PTHR30346:SF0">
    <property type="entry name" value="HCA OPERON TRANSCRIPTIONAL ACTIVATOR HCAR"/>
    <property type="match status" value="1"/>
</dbReference>
<dbReference type="InterPro" id="IPR000847">
    <property type="entry name" value="LysR_HTH_N"/>
</dbReference>
<evidence type="ECO:0000313" key="6">
    <source>
        <dbReference type="EMBL" id="SFC11332.1"/>
    </source>
</evidence>
<name>A0A1I1GJ87_RUMAL</name>
<keyword evidence="3 6" id="KW-0238">DNA-binding</keyword>
<evidence type="ECO:0000256" key="3">
    <source>
        <dbReference type="ARBA" id="ARBA00023125"/>
    </source>
</evidence>